<dbReference type="RefSeq" id="WP_059469705.1">
    <property type="nucleotide sequence ID" value="NZ_CP013387.1"/>
</dbReference>
<sequence length="102" mass="11403">MPNPQSIRSRNALQLCHGSIDAMRMPMPNIDVSETLSSFRPAPACAHMSHRAPRGDESMRSVAARSIHTTEPAGTRRHAIRVDTAYRNSWIASPVHMQTREQ</sequence>
<evidence type="ECO:0000313" key="1">
    <source>
        <dbReference type="EMBL" id="AOJ04365.1"/>
    </source>
</evidence>
<keyword evidence="2" id="KW-1185">Reference proteome</keyword>
<accession>A0A1B4FL17</accession>
<dbReference type="AlphaFoldDB" id="A0A1B4FL17"/>
<gene>
    <name evidence="1" type="ORF">WS70_21195</name>
</gene>
<dbReference type="Proteomes" id="UP000062519">
    <property type="component" value="Chromosome 2"/>
</dbReference>
<name>A0A1B4FL17_9BURK</name>
<dbReference type="EMBL" id="CP013387">
    <property type="protein sequence ID" value="AOJ04365.1"/>
    <property type="molecule type" value="Genomic_DNA"/>
</dbReference>
<proteinExistence type="predicted"/>
<dbReference type="KEGG" id="buu:WS70_21195"/>
<organism evidence="1 2">
    <name type="scientific">Burkholderia mayonis</name>
    <dbReference type="NCBI Taxonomy" id="1385591"/>
    <lineage>
        <taxon>Bacteria</taxon>
        <taxon>Pseudomonadati</taxon>
        <taxon>Pseudomonadota</taxon>
        <taxon>Betaproteobacteria</taxon>
        <taxon>Burkholderiales</taxon>
        <taxon>Burkholderiaceae</taxon>
        <taxon>Burkholderia</taxon>
        <taxon>pseudomallei group</taxon>
    </lineage>
</organism>
<evidence type="ECO:0000313" key="2">
    <source>
        <dbReference type="Proteomes" id="UP000062519"/>
    </source>
</evidence>
<protein>
    <submittedName>
        <fullName evidence="1">Uncharacterized protein</fullName>
    </submittedName>
</protein>
<reference evidence="1 2" key="1">
    <citation type="submission" date="2015-12" db="EMBL/GenBank/DDBJ databases">
        <title>Diversity of Burkholderia near neighbor genomes.</title>
        <authorList>
            <person name="Sahl J."/>
            <person name="Wagner D."/>
            <person name="Keim P."/>
        </authorList>
    </citation>
    <scope>NUCLEOTIDE SEQUENCE [LARGE SCALE GENOMIC DNA]</scope>
    <source>
        <strain evidence="1 2">BDU6</strain>
    </source>
</reference>